<gene>
    <name evidence="1" type="ORF">VNI00_004429</name>
</gene>
<evidence type="ECO:0000313" key="2">
    <source>
        <dbReference type="Proteomes" id="UP001383192"/>
    </source>
</evidence>
<dbReference type="Proteomes" id="UP001383192">
    <property type="component" value="Unassembled WGS sequence"/>
</dbReference>
<dbReference type="EMBL" id="JAYKXP010000012">
    <property type="protein sequence ID" value="KAK7051455.1"/>
    <property type="molecule type" value="Genomic_DNA"/>
</dbReference>
<reference evidence="1 2" key="1">
    <citation type="submission" date="2024-01" db="EMBL/GenBank/DDBJ databases">
        <title>A draft genome for a cacao thread blight-causing isolate of Paramarasmius palmivorus.</title>
        <authorList>
            <person name="Baruah I.K."/>
            <person name="Bukari Y."/>
            <person name="Amoako-Attah I."/>
            <person name="Meinhardt L.W."/>
            <person name="Bailey B.A."/>
            <person name="Cohen S.P."/>
        </authorList>
    </citation>
    <scope>NUCLEOTIDE SEQUENCE [LARGE SCALE GENOMIC DNA]</scope>
    <source>
        <strain evidence="1 2">GH-12</strain>
    </source>
</reference>
<proteinExistence type="predicted"/>
<comment type="caution">
    <text evidence="1">The sequence shown here is derived from an EMBL/GenBank/DDBJ whole genome shotgun (WGS) entry which is preliminary data.</text>
</comment>
<accession>A0AAW0DHP8</accession>
<name>A0AAW0DHP8_9AGAR</name>
<keyword evidence="2" id="KW-1185">Reference proteome</keyword>
<dbReference type="AlphaFoldDB" id="A0AAW0DHP8"/>
<protein>
    <submittedName>
        <fullName evidence="1">Uncharacterized protein</fullName>
    </submittedName>
</protein>
<evidence type="ECO:0000313" key="1">
    <source>
        <dbReference type="EMBL" id="KAK7051455.1"/>
    </source>
</evidence>
<organism evidence="1 2">
    <name type="scientific">Paramarasmius palmivorus</name>
    <dbReference type="NCBI Taxonomy" id="297713"/>
    <lineage>
        <taxon>Eukaryota</taxon>
        <taxon>Fungi</taxon>
        <taxon>Dikarya</taxon>
        <taxon>Basidiomycota</taxon>
        <taxon>Agaricomycotina</taxon>
        <taxon>Agaricomycetes</taxon>
        <taxon>Agaricomycetidae</taxon>
        <taxon>Agaricales</taxon>
        <taxon>Marasmiineae</taxon>
        <taxon>Marasmiaceae</taxon>
        <taxon>Paramarasmius</taxon>
    </lineage>
</organism>
<sequence length="438" mass="48888">MVTEVIKPKFNPDLSETRRQRQMALKMAWLEQEQRKEDAQPWVVPLAMAKKLDSTFRDVKCDVEDLDGLKWTPDHLKQASKTFIPPSGVNSQFHAFSSPACQAAAVPTSDSATRVIIVQKASMQSLQDAVSGIFCTDANHDTLSDRTNDTSTTPRHEPLFLLSAPLQNKESLPNENYPSEPCGTGLRRGRARFLTESPTPRIRTRTLSRTTSYRHIDVKNPENSVPKQGNFKKDFQLDTDGQNEVEYVSFADPLVLRHPAPSQLFPFEPIERPKTPTPHDRDDSDISTFFLGEPFHFTPPERSITPLPGHKNLPDFGTGDNVVVNASVILKAEGNAGNLHARSLSTEQDQAALNSSFAQEGKSWRPPSFKRYGATFTPANRLPNGYSKAEDKPGALTGVNHLKTFRNELFPEEDSDVLYEKFFAAVGEQVDRELGIIS</sequence>